<keyword evidence="3" id="KW-1185">Reference proteome</keyword>
<comment type="caution">
    <text evidence="2">The sequence shown here is derived from an EMBL/GenBank/DDBJ whole genome shotgun (WGS) entry which is preliminary data.</text>
</comment>
<dbReference type="Pfam" id="PF25761">
    <property type="entry name" value="TPR_PATROL1"/>
    <property type="match status" value="1"/>
</dbReference>
<feature type="domain" description="PATROL1-like C-terminal" evidence="1">
    <location>
        <begin position="42"/>
        <end position="231"/>
    </location>
</feature>
<evidence type="ECO:0000313" key="2">
    <source>
        <dbReference type="EMBL" id="TVU08152.1"/>
    </source>
</evidence>
<protein>
    <recommendedName>
        <fullName evidence="1">PATROL1-like C-terminal domain-containing protein</fullName>
    </recommendedName>
</protein>
<evidence type="ECO:0000313" key="3">
    <source>
        <dbReference type="Proteomes" id="UP000324897"/>
    </source>
</evidence>
<dbReference type="AlphaFoldDB" id="A0A5J9TA22"/>
<dbReference type="InterPro" id="IPR057984">
    <property type="entry name" value="PATROL1_C"/>
</dbReference>
<dbReference type="Gramene" id="TVU08152">
    <property type="protein sequence ID" value="TVU08152"/>
    <property type="gene ID" value="EJB05_41541"/>
</dbReference>
<dbReference type="PANTHER" id="PTHR31280">
    <property type="entry name" value="PROTEIN UNC-13 HOMOLOG"/>
    <property type="match status" value="1"/>
</dbReference>
<evidence type="ECO:0000259" key="1">
    <source>
        <dbReference type="Pfam" id="PF25761"/>
    </source>
</evidence>
<proteinExistence type="predicted"/>
<accession>A0A5J9TA22</accession>
<dbReference type="EMBL" id="RWGY01000039">
    <property type="protein sequence ID" value="TVU08152.1"/>
    <property type="molecule type" value="Genomic_DNA"/>
</dbReference>
<gene>
    <name evidence="2" type="ORF">EJB05_41541</name>
</gene>
<dbReference type="InterPro" id="IPR008528">
    <property type="entry name" value="unc-13_homologue"/>
</dbReference>
<reference evidence="2 3" key="1">
    <citation type="journal article" date="2019" name="Sci. Rep.">
        <title>A high-quality genome of Eragrostis curvula grass provides insights into Poaceae evolution and supports new strategies to enhance forage quality.</title>
        <authorList>
            <person name="Carballo J."/>
            <person name="Santos B.A.C.M."/>
            <person name="Zappacosta D."/>
            <person name="Garbus I."/>
            <person name="Selva J.P."/>
            <person name="Gallo C.A."/>
            <person name="Diaz A."/>
            <person name="Albertini E."/>
            <person name="Caccamo M."/>
            <person name="Echenique V."/>
        </authorList>
    </citation>
    <scope>NUCLEOTIDE SEQUENCE [LARGE SCALE GENOMIC DNA]</scope>
    <source>
        <strain evidence="3">cv. Victoria</strain>
        <tissue evidence="2">Leaf</tissue>
    </source>
</reference>
<dbReference type="OrthoDB" id="2015333at2759"/>
<feature type="non-terminal residue" evidence="2">
    <location>
        <position position="1"/>
    </location>
</feature>
<name>A0A5J9TA22_9POAL</name>
<organism evidence="2 3">
    <name type="scientific">Eragrostis curvula</name>
    <name type="common">weeping love grass</name>
    <dbReference type="NCBI Taxonomy" id="38414"/>
    <lineage>
        <taxon>Eukaryota</taxon>
        <taxon>Viridiplantae</taxon>
        <taxon>Streptophyta</taxon>
        <taxon>Embryophyta</taxon>
        <taxon>Tracheophyta</taxon>
        <taxon>Spermatophyta</taxon>
        <taxon>Magnoliopsida</taxon>
        <taxon>Liliopsida</taxon>
        <taxon>Poales</taxon>
        <taxon>Poaceae</taxon>
        <taxon>PACMAD clade</taxon>
        <taxon>Chloridoideae</taxon>
        <taxon>Eragrostideae</taxon>
        <taxon>Eragrostidinae</taxon>
        <taxon>Eragrostis</taxon>
    </lineage>
</organism>
<sequence>MHKYNQSPRDRIQDSIPPLTLPPISKGGHGLPWPQEAPPLVTQAAILHVSELSVYRLVFLDSAHVFHQALYQGGGATLESRVRPALRNLAFLASVLTDRAQPPPAREVVKAAIEAFLTVVLAAAGGREFGRADYGTVAEDFASLKRLFSSFVVPDEVVEREATQAEGVVALMAMSTEKLIDEFLGRCAPAPSTAHDEVAQLPRTVPPTTRRWSRSDANTLLHVLCHRDDETVLEESL</sequence>
<dbReference type="PANTHER" id="PTHR31280:SF21">
    <property type="entry name" value="MHD2 DOMAIN-CONTAINING PROTEIN"/>
    <property type="match status" value="1"/>
</dbReference>
<dbReference type="Proteomes" id="UP000324897">
    <property type="component" value="Chromosome 3"/>
</dbReference>